<dbReference type="AlphaFoldDB" id="A0A1I8PD08"/>
<gene>
    <name evidence="2" type="primary">106095497</name>
</gene>
<evidence type="ECO:0000313" key="2">
    <source>
        <dbReference type="EnsemblMetazoa" id="SCAU006978-PB"/>
    </source>
</evidence>
<organism evidence="2 3">
    <name type="scientific">Stomoxys calcitrans</name>
    <name type="common">Stable fly</name>
    <name type="synonym">Conops calcitrans</name>
    <dbReference type="NCBI Taxonomy" id="35570"/>
    <lineage>
        <taxon>Eukaryota</taxon>
        <taxon>Metazoa</taxon>
        <taxon>Ecdysozoa</taxon>
        <taxon>Arthropoda</taxon>
        <taxon>Hexapoda</taxon>
        <taxon>Insecta</taxon>
        <taxon>Pterygota</taxon>
        <taxon>Neoptera</taxon>
        <taxon>Endopterygota</taxon>
        <taxon>Diptera</taxon>
        <taxon>Brachycera</taxon>
        <taxon>Muscomorpha</taxon>
        <taxon>Muscoidea</taxon>
        <taxon>Muscidae</taxon>
        <taxon>Stomoxys</taxon>
    </lineage>
</organism>
<evidence type="ECO:0000259" key="1">
    <source>
        <dbReference type="Pfam" id="PF02463"/>
    </source>
</evidence>
<dbReference type="Proteomes" id="UP000095300">
    <property type="component" value="Unassembled WGS sequence"/>
</dbReference>
<keyword evidence="3" id="KW-1185">Reference proteome</keyword>
<dbReference type="PANTHER" id="PTHR43977">
    <property type="entry name" value="STRUCTURAL MAINTENANCE OF CHROMOSOMES PROTEIN 3"/>
    <property type="match status" value="1"/>
</dbReference>
<feature type="domain" description="RecF/RecN/SMC N-terminal" evidence="1">
    <location>
        <begin position="8"/>
        <end position="57"/>
    </location>
</feature>
<proteinExistence type="predicted"/>
<reference evidence="2" key="1">
    <citation type="submission" date="2020-05" db="UniProtKB">
        <authorList>
            <consortium name="EnsemblMetazoa"/>
        </authorList>
    </citation>
    <scope>IDENTIFICATION</scope>
    <source>
        <strain evidence="2">USDA</strain>
    </source>
</reference>
<dbReference type="Pfam" id="PF02463">
    <property type="entry name" value="SMC_N"/>
    <property type="match status" value="1"/>
</dbReference>
<dbReference type="SUPFAM" id="SSF52540">
    <property type="entry name" value="P-loop containing nucleoside triphosphate hydrolases"/>
    <property type="match status" value="1"/>
</dbReference>
<sequence length="78" mass="9124">MKLHLIFNALDAQHRKAVADMIHELSDKAQFITTTFRPELLENAHKFYGVRFRNKVSHIDCVTREQAKDFVEDDNTHA</sequence>
<accession>A0A1I8PD08</accession>
<name>A0A1I8PD08_STOCA</name>
<dbReference type="Gene3D" id="3.40.50.300">
    <property type="entry name" value="P-loop containing nucleotide triphosphate hydrolases"/>
    <property type="match status" value="1"/>
</dbReference>
<dbReference type="VEuPathDB" id="VectorBase:SCAU006978"/>
<dbReference type="InterPro" id="IPR003395">
    <property type="entry name" value="RecF/RecN/SMC_N"/>
</dbReference>
<evidence type="ECO:0000313" key="3">
    <source>
        <dbReference type="Proteomes" id="UP000095300"/>
    </source>
</evidence>
<protein>
    <recommendedName>
        <fullName evidence="1">RecF/RecN/SMC N-terminal domain-containing protein</fullName>
    </recommendedName>
</protein>
<dbReference type="EnsemblMetazoa" id="SCAU006978-RB">
    <property type="protein sequence ID" value="SCAU006978-PB"/>
    <property type="gene ID" value="SCAU006978"/>
</dbReference>
<dbReference type="InterPro" id="IPR027417">
    <property type="entry name" value="P-loop_NTPase"/>
</dbReference>
<dbReference type="STRING" id="35570.A0A1I8PD08"/>